<evidence type="ECO:0000313" key="15">
    <source>
        <dbReference type="EMBL" id="SCY01864.1"/>
    </source>
</evidence>
<dbReference type="Proteomes" id="UP000183104">
    <property type="component" value="Unassembled WGS sequence"/>
</dbReference>
<keyword evidence="4 11" id="KW-0378">Hydrolase</keyword>
<dbReference type="EC" id="5.6.2.4" evidence="11"/>
<dbReference type="Pfam" id="PF00580">
    <property type="entry name" value="UvrD-helicase"/>
    <property type="match status" value="1"/>
</dbReference>
<dbReference type="InterPro" id="IPR014016">
    <property type="entry name" value="UvrD-like_ATP-bd"/>
</dbReference>
<accession>A0A0P9CKI9</accession>
<evidence type="ECO:0000256" key="5">
    <source>
        <dbReference type="ARBA" id="ARBA00022806"/>
    </source>
</evidence>
<evidence type="ECO:0000256" key="3">
    <source>
        <dbReference type="ARBA" id="ARBA00022741"/>
    </source>
</evidence>
<dbReference type="GO" id="GO:0000725">
    <property type="term" value="P:recombinational repair"/>
    <property type="evidence" value="ECO:0007669"/>
    <property type="project" value="TreeGrafter"/>
</dbReference>
<evidence type="ECO:0000256" key="6">
    <source>
        <dbReference type="ARBA" id="ARBA00022840"/>
    </source>
</evidence>
<evidence type="ECO:0000256" key="8">
    <source>
        <dbReference type="ARBA" id="ARBA00023235"/>
    </source>
</evidence>
<name>A0A0P9CKI9_9GAMM</name>
<dbReference type="PATRIC" id="fig|381306.5.peg.720"/>
<dbReference type="GO" id="GO:0043138">
    <property type="term" value="F:3'-5' DNA helicase activity"/>
    <property type="evidence" value="ECO:0007669"/>
    <property type="project" value="UniProtKB-UniRule"/>
</dbReference>
<dbReference type="Gene3D" id="1.10.486.10">
    <property type="entry name" value="PCRA, domain 4"/>
    <property type="match status" value="1"/>
</dbReference>
<evidence type="ECO:0000256" key="10">
    <source>
        <dbReference type="ARBA" id="ARBA00048988"/>
    </source>
</evidence>
<proteinExistence type="inferred from homology"/>
<evidence type="ECO:0000256" key="11">
    <source>
        <dbReference type="HAMAP-Rule" id="MF_01920"/>
    </source>
</evidence>
<dbReference type="GO" id="GO:0005829">
    <property type="term" value="C:cytosol"/>
    <property type="evidence" value="ECO:0007669"/>
    <property type="project" value="TreeGrafter"/>
</dbReference>
<dbReference type="GO" id="GO:0005524">
    <property type="term" value="F:ATP binding"/>
    <property type="evidence" value="ECO:0007669"/>
    <property type="project" value="UniProtKB-UniRule"/>
</dbReference>
<feature type="domain" description="UvrD-like helicase ATP-binding" evidence="13">
    <location>
        <begin position="2"/>
        <end position="281"/>
    </location>
</feature>
<dbReference type="InterPro" id="IPR005752">
    <property type="entry name" value="Helicase_Rep"/>
</dbReference>
<evidence type="ECO:0000313" key="16">
    <source>
        <dbReference type="Proteomes" id="UP000183104"/>
    </source>
</evidence>
<dbReference type="STRING" id="381306.AN478_09870"/>
<feature type="binding site" evidence="12">
    <location>
        <begin position="23"/>
        <end position="30"/>
    </location>
    <ligand>
        <name>ATP</name>
        <dbReference type="ChEBI" id="CHEBI:30616"/>
    </ligand>
</feature>
<feature type="binding site" evidence="11">
    <location>
        <position position="279"/>
    </location>
    <ligand>
        <name>ATP</name>
        <dbReference type="ChEBI" id="CHEBI:30616"/>
    </ligand>
</feature>
<evidence type="ECO:0000256" key="1">
    <source>
        <dbReference type="ARBA" id="ARBA00009922"/>
    </source>
</evidence>
<dbReference type="PROSITE" id="PS51217">
    <property type="entry name" value="UVRD_HELICASE_CTER"/>
    <property type="match status" value="1"/>
</dbReference>
<dbReference type="PANTHER" id="PTHR11070">
    <property type="entry name" value="UVRD / RECB / PCRA DNA HELICASE FAMILY MEMBER"/>
    <property type="match status" value="1"/>
</dbReference>
<keyword evidence="3 11" id="KW-0547">Nucleotide-binding</keyword>
<dbReference type="EMBL" id="FMUN01000002">
    <property type="protein sequence ID" value="SCY01864.1"/>
    <property type="molecule type" value="Genomic_DNA"/>
</dbReference>
<keyword evidence="8 11" id="KW-0413">Isomerase</keyword>
<keyword evidence="6 11" id="KW-0067">ATP-binding</keyword>
<organism evidence="15 16">
    <name type="scientific">Thiohalorhabdus denitrificans</name>
    <dbReference type="NCBI Taxonomy" id="381306"/>
    <lineage>
        <taxon>Bacteria</taxon>
        <taxon>Pseudomonadati</taxon>
        <taxon>Pseudomonadota</taxon>
        <taxon>Gammaproteobacteria</taxon>
        <taxon>Thiohalorhabdales</taxon>
        <taxon>Thiohalorhabdaceae</taxon>
        <taxon>Thiohalorhabdus</taxon>
    </lineage>
</organism>
<dbReference type="CDD" id="cd17932">
    <property type="entry name" value="DEXQc_UvrD"/>
    <property type="match status" value="1"/>
</dbReference>
<comment type="catalytic activity">
    <reaction evidence="10 11">
        <text>ATP + H2O = ADP + phosphate + H(+)</text>
        <dbReference type="Rhea" id="RHEA:13065"/>
        <dbReference type="ChEBI" id="CHEBI:15377"/>
        <dbReference type="ChEBI" id="CHEBI:15378"/>
        <dbReference type="ChEBI" id="CHEBI:30616"/>
        <dbReference type="ChEBI" id="CHEBI:43474"/>
        <dbReference type="ChEBI" id="CHEBI:456216"/>
        <dbReference type="EC" id="5.6.2.4"/>
    </reaction>
</comment>
<comment type="catalytic activity">
    <reaction evidence="9 11">
        <text>Couples ATP hydrolysis with the unwinding of duplex DNA by translocating in the 3'-5' direction.</text>
        <dbReference type="EC" id="5.6.2.4"/>
    </reaction>
</comment>
<evidence type="ECO:0000256" key="2">
    <source>
        <dbReference type="ARBA" id="ARBA00022705"/>
    </source>
</evidence>
<evidence type="ECO:0000256" key="4">
    <source>
        <dbReference type="ARBA" id="ARBA00022801"/>
    </source>
</evidence>
<dbReference type="HAMAP" id="MF_01920">
    <property type="entry name" value="Helicase_Rep"/>
    <property type="match status" value="1"/>
</dbReference>
<keyword evidence="2 11" id="KW-0235">DNA replication</keyword>
<dbReference type="OrthoDB" id="9806690at2"/>
<dbReference type="GO" id="GO:0006260">
    <property type="term" value="P:DNA replication"/>
    <property type="evidence" value="ECO:0007669"/>
    <property type="project" value="UniProtKB-UniRule"/>
</dbReference>
<dbReference type="InterPro" id="IPR013986">
    <property type="entry name" value="DExx_box_DNA_helicase_dom_sf"/>
</dbReference>
<keyword evidence="16" id="KW-1185">Reference proteome</keyword>
<comment type="subunit">
    <text evidence="11">Homodimer.</text>
</comment>
<evidence type="ECO:0000256" key="12">
    <source>
        <dbReference type="PROSITE-ProRule" id="PRU00560"/>
    </source>
</evidence>
<keyword evidence="5 11" id="KW-0347">Helicase</keyword>
<dbReference type="SUPFAM" id="SSF52540">
    <property type="entry name" value="P-loop containing nucleoside triphosphate hydrolases"/>
    <property type="match status" value="1"/>
</dbReference>
<dbReference type="InterPro" id="IPR000212">
    <property type="entry name" value="DNA_helicase_UvrD/REP"/>
</dbReference>
<evidence type="ECO:0000256" key="9">
    <source>
        <dbReference type="ARBA" id="ARBA00034617"/>
    </source>
</evidence>
<comment type="function">
    <text evidence="11">Rep helicase is a single-stranded DNA-dependent ATPase involved in DNA replication; it can initiate unwinding at a nick in the DNA. It binds to the single-stranded DNA and acts in a progressive fashion along the DNA in the 3' to 5' direction.</text>
</comment>
<dbReference type="CDD" id="cd18807">
    <property type="entry name" value="SF1_C_UvrD"/>
    <property type="match status" value="1"/>
</dbReference>
<dbReference type="Gene3D" id="3.40.50.300">
    <property type="entry name" value="P-loop containing nucleotide triphosphate hydrolases"/>
    <property type="match status" value="2"/>
</dbReference>
<dbReference type="GO" id="GO:0016887">
    <property type="term" value="F:ATP hydrolysis activity"/>
    <property type="evidence" value="ECO:0007669"/>
    <property type="project" value="RHEA"/>
</dbReference>
<dbReference type="PROSITE" id="PS51198">
    <property type="entry name" value="UVRD_HELICASE_ATP_BIND"/>
    <property type="match status" value="1"/>
</dbReference>
<sequence>MEGLNPQQRSAVLTTSGPLLVLAGAGSGKTRVITAKIAHLVENEGLPARSIIAVTFTNKAAREMEGRVRERLAGGSARGLTVSTFHRLGMKILQREIKRLGYREPFSIFDTEDQIGLVRGLMQETGNFGATQPDEVRGRISAWKNDLVGPEAALEQAANDDDLRAARVYARYQESLHAHNAVDFDDLIGLPVRLFEEHPDVADRWRERCRHLLVDEFQDINGAQYALMRKLAGENGSFTVVGDDDQSIYAWRGASPELLNHLQGDYPGLQVVKLEQNYRCSGRILNAANCLIANNPHLFEKRLWSDRGGGEAIQVLEAKDAEHEAERVISALLRHRFQNASRYGDYAILYRSNHQSRELERALRDQGIPYQLYGGMSFFDRAEIRDVVAYLRLLANPDDDMAFLRAVNTPRRGVGAESLERLAGLASEAGASLCAAAGDPALRDQLPKRAAAGLAEFAGLIDNYGARCDNEDPGQAARDLVEEIAYKDFIAERAESDKGAERRAGNVDNLLNWLDRFREDNEDTEDDVMGGFVRRLTLLSALDRQEDAEEADGVHLMTLHTAKGLEFPYVFLVGMEEEILPHRNSLEAGSLEEERRLAYVGLTRAQYGLTLSWARSRRRYGETLECEPSRFLDELPAEELRFDRLEAEDPEENQALGAASLDQMRNLLN</sequence>
<dbReference type="GO" id="GO:0003697">
    <property type="term" value="F:single-stranded DNA binding"/>
    <property type="evidence" value="ECO:0007669"/>
    <property type="project" value="UniProtKB-UniRule"/>
</dbReference>
<evidence type="ECO:0000259" key="14">
    <source>
        <dbReference type="PROSITE" id="PS51217"/>
    </source>
</evidence>
<reference evidence="16" key="1">
    <citation type="submission" date="2016-10" db="EMBL/GenBank/DDBJ databases">
        <authorList>
            <person name="Varghese N."/>
        </authorList>
    </citation>
    <scope>NUCLEOTIDE SEQUENCE [LARGE SCALE GENOMIC DNA]</scope>
    <source>
        <strain evidence="16">HL 19</strain>
    </source>
</reference>
<dbReference type="InterPro" id="IPR027417">
    <property type="entry name" value="P-loop_NTPase"/>
</dbReference>
<dbReference type="InterPro" id="IPR014017">
    <property type="entry name" value="DNA_helicase_UvrD-like_C"/>
</dbReference>
<evidence type="ECO:0000256" key="7">
    <source>
        <dbReference type="ARBA" id="ARBA00023125"/>
    </source>
</evidence>
<dbReference type="Pfam" id="PF13361">
    <property type="entry name" value="UvrD_C"/>
    <property type="match status" value="2"/>
</dbReference>
<comment type="similarity">
    <text evidence="1 11">Belongs to the helicase family. UvrD subfamily.</text>
</comment>
<gene>
    <name evidence="11" type="primary">rep</name>
    <name evidence="15" type="ORF">SAMN05661077_1063</name>
</gene>
<dbReference type="AlphaFoldDB" id="A0A0P9CKI9"/>
<dbReference type="PANTHER" id="PTHR11070:SF64">
    <property type="entry name" value="ATP-DEPENDENT DNA HELICASE REP"/>
    <property type="match status" value="1"/>
</dbReference>
<protein>
    <recommendedName>
        <fullName evidence="11">ATP-dependent DNA helicase Rep</fullName>
        <ecNumber evidence="11">5.6.2.4</ecNumber>
    </recommendedName>
    <alternativeName>
        <fullName evidence="11">DNA 3'-5' helicase Rep</fullName>
    </alternativeName>
</protein>
<dbReference type="Gene3D" id="1.10.10.160">
    <property type="match status" value="1"/>
</dbReference>
<keyword evidence="7 11" id="KW-0238">DNA-binding</keyword>
<evidence type="ECO:0000259" key="13">
    <source>
        <dbReference type="PROSITE" id="PS51198"/>
    </source>
</evidence>
<feature type="domain" description="UvrD-like helicase C-terminal" evidence="14">
    <location>
        <begin position="282"/>
        <end position="564"/>
    </location>
</feature>